<sequence>MNRNPLPEDENWESDSVWKLLDEAPPVSARPRFADNVMRAVRLDEAPAPWWKRWALPVSVGGLVAATAAIVLTVQAVVSHPPAAKPGPVANNAPAAESFDAVQDITDSEVLVAAADHLDRYSDTELVSLISF</sequence>
<reference evidence="1" key="1">
    <citation type="submission" date="2021-04" db="EMBL/GenBank/DDBJ databases">
        <title>Luteolibacter sp. 32A isolated from the skin of an Anderson's salamander (Ambystoma andersonii).</title>
        <authorList>
            <person name="Spergser J."/>
            <person name="Busse H.-J."/>
        </authorList>
    </citation>
    <scope>NUCLEOTIDE SEQUENCE</scope>
    <source>
        <strain evidence="1">32A</strain>
    </source>
</reference>
<dbReference type="EMBL" id="CP073100">
    <property type="protein sequence ID" value="QUE51237.1"/>
    <property type="molecule type" value="Genomic_DNA"/>
</dbReference>
<accession>A0A975G8E4</accession>
<evidence type="ECO:0000313" key="1">
    <source>
        <dbReference type="EMBL" id="QUE51237.1"/>
    </source>
</evidence>
<dbReference type="AlphaFoldDB" id="A0A975G8E4"/>
<keyword evidence="2" id="KW-1185">Reference proteome</keyword>
<proteinExistence type="predicted"/>
<gene>
    <name evidence="1" type="ORF">KBB96_20580</name>
</gene>
<dbReference type="RefSeq" id="WP_211631376.1">
    <property type="nucleotide sequence ID" value="NZ_CP073100.1"/>
</dbReference>
<organism evidence="1 2">
    <name type="scientific">Luteolibacter ambystomatis</name>
    <dbReference type="NCBI Taxonomy" id="2824561"/>
    <lineage>
        <taxon>Bacteria</taxon>
        <taxon>Pseudomonadati</taxon>
        <taxon>Verrucomicrobiota</taxon>
        <taxon>Verrucomicrobiia</taxon>
        <taxon>Verrucomicrobiales</taxon>
        <taxon>Verrucomicrobiaceae</taxon>
        <taxon>Luteolibacter</taxon>
    </lineage>
</organism>
<protein>
    <submittedName>
        <fullName evidence="1">Uncharacterized protein</fullName>
    </submittedName>
</protein>
<dbReference type="KEGG" id="lamb:KBB96_20580"/>
<name>A0A975G8E4_9BACT</name>
<dbReference type="Proteomes" id="UP000676169">
    <property type="component" value="Chromosome"/>
</dbReference>
<evidence type="ECO:0000313" key="2">
    <source>
        <dbReference type="Proteomes" id="UP000676169"/>
    </source>
</evidence>